<dbReference type="PANTHER" id="PTHR43162">
    <property type="match status" value="1"/>
</dbReference>
<dbReference type="SUPFAM" id="SSF51735">
    <property type="entry name" value="NAD(P)-binding Rossmann-fold domains"/>
    <property type="match status" value="1"/>
</dbReference>
<gene>
    <name evidence="2" type="ORF">AVDCRST_MAG61-1153</name>
</gene>
<dbReference type="AlphaFoldDB" id="A0A6J4KD92"/>
<dbReference type="PANTHER" id="PTHR43162:SF1">
    <property type="entry name" value="PRESTALK A DIFFERENTIATION PROTEIN A"/>
    <property type="match status" value="1"/>
</dbReference>
<accession>A0A6J4KD92</accession>
<dbReference type="InterPro" id="IPR051604">
    <property type="entry name" value="Ergot_Alk_Oxidoreductase"/>
</dbReference>
<evidence type="ECO:0000259" key="1">
    <source>
        <dbReference type="Pfam" id="PF05368"/>
    </source>
</evidence>
<sequence length="282" mass="29388">MDTSLPPVAVTGATGAVGGMVARALVEAGVPLRLLVRTPAKAPSLPGCVVLPSSYGDGAASVQALEGAETLFMVSAAESRHRVQQHRAFVDAAAAAGVRHVVYTSFAAASADAIFTLGRDHYATEQHIVAAGLGHTFLRDSFYLDFFPEIVGEDGVIRGPAGDGRVAAVARADVARSATAVLLHPEEHRDATYELTGPEALSFAEVAAQLSSAQHRSVTYHDETLAEAYASRAPYGAPDWLVDAWVSTYTSIASGELARVSPDVERLTGRAPIGLAQLLAGD</sequence>
<name>A0A6J4KD92_9ACTN</name>
<proteinExistence type="predicted"/>
<dbReference type="Gene3D" id="3.90.25.10">
    <property type="entry name" value="UDP-galactose 4-epimerase, domain 1"/>
    <property type="match status" value="1"/>
</dbReference>
<reference evidence="2" key="1">
    <citation type="submission" date="2020-02" db="EMBL/GenBank/DDBJ databases">
        <authorList>
            <person name="Meier V. D."/>
        </authorList>
    </citation>
    <scope>NUCLEOTIDE SEQUENCE</scope>
    <source>
        <strain evidence="2">AVDCRST_MAG61</strain>
    </source>
</reference>
<dbReference type="Gene3D" id="3.40.50.720">
    <property type="entry name" value="NAD(P)-binding Rossmann-like Domain"/>
    <property type="match status" value="1"/>
</dbReference>
<dbReference type="CDD" id="cd05269">
    <property type="entry name" value="TMR_SDR_a"/>
    <property type="match status" value="1"/>
</dbReference>
<dbReference type="EMBL" id="CADCTT010000171">
    <property type="protein sequence ID" value="CAA9302735.1"/>
    <property type="molecule type" value="Genomic_DNA"/>
</dbReference>
<dbReference type="Pfam" id="PF05368">
    <property type="entry name" value="NmrA"/>
    <property type="match status" value="1"/>
</dbReference>
<dbReference type="InterPro" id="IPR036291">
    <property type="entry name" value="NAD(P)-bd_dom_sf"/>
</dbReference>
<evidence type="ECO:0000313" key="2">
    <source>
        <dbReference type="EMBL" id="CAA9302735.1"/>
    </source>
</evidence>
<feature type="domain" description="NmrA-like" evidence="1">
    <location>
        <begin position="8"/>
        <end position="222"/>
    </location>
</feature>
<dbReference type="InterPro" id="IPR008030">
    <property type="entry name" value="NmrA-like"/>
</dbReference>
<protein>
    <recommendedName>
        <fullName evidence="1">NmrA-like domain-containing protein</fullName>
    </recommendedName>
</protein>
<organism evidence="2">
    <name type="scientific">uncultured Friedmanniella sp</name>
    <dbReference type="NCBI Taxonomy" id="335381"/>
    <lineage>
        <taxon>Bacteria</taxon>
        <taxon>Bacillati</taxon>
        <taxon>Actinomycetota</taxon>
        <taxon>Actinomycetes</taxon>
        <taxon>Propionibacteriales</taxon>
        <taxon>Nocardioidaceae</taxon>
        <taxon>Friedmanniella</taxon>
        <taxon>environmental samples</taxon>
    </lineage>
</organism>